<dbReference type="Gene3D" id="3.40.50.1000">
    <property type="entry name" value="HAD superfamily/HAD-like"/>
    <property type="match status" value="1"/>
</dbReference>
<dbReference type="Gene3D" id="3.30.70.100">
    <property type="match status" value="2"/>
</dbReference>
<dbReference type="SUPFAM" id="SSF55008">
    <property type="entry name" value="HMA, heavy metal-associated domain"/>
    <property type="match status" value="2"/>
</dbReference>
<reference evidence="18" key="2">
    <citation type="submission" date="2021-09" db="EMBL/GenBank/DDBJ databases">
        <authorList>
            <person name="Gilroy R."/>
        </authorList>
    </citation>
    <scope>NUCLEOTIDE SEQUENCE</scope>
    <source>
        <strain evidence="18">1277</strain>
    </source>
</reference>
<dbReference type="SFLD" id="SFLDS00003">
    <property type="entry name" value="Haloacid_Dehalogenase"/>
    <property type="match status" value="1"/>
</dbReference>
<evidence type="ECO:0000256" key="9">
    <source>
        <dbReference type="ARBA" id="ARBA00022840"/>
    </source>
</evidence>
<keyword evidence="11" id="KW-1278">Translocase</keyword>
<dbReference type="SUPFAM" id="SSF56784">
    <property type="entry name" value="HAD-like"/>
    <property type="match status" value="1"/>
</dbReference>
<evidence type="ECO:0000256" key="15">
    <source>
        <dbReference type="ARBA" id="ARBA00049338"/>
    </source>
</evidence>
<evidence type="ECO:0000256" key="13">
    <source>
        <dbReference type="ARBA" id="ARBA00023136"/>
    </source>
</evidence>
<dbReference type="EC" id="7.2.2.21" evidence="14"/>
<dbReference type="InterPro" id="IPR027256">
    <property type="entry name" value="P-typ_ATPase_IB"/>
</dbReference>
<dbReference type="InterPro" id="IPR023214">
    <property type="entry name" value="HAD_sf"/>
</dbReference>
<comment type="similarity">
    <text evidence="2 16">Belongs to the cation transport ATPase (P-type) (TC 3.A.3) family. Type IB subfamily.</text>
</comment>
<feature type="transmembrane region" description="Helical" evidence="16">
    <location>
        <begin position="440"/>
        <end position="465"/>
    </location>
</feature>
<dbReference type="NCBIfam" id="TIGR01525">
    <property type="entry name" value="ATPase-IB_hvy"/>
    <property type="match status" value="1"/>
</dbReference>
<dbReference type="InterPro" id="IPR006121">
    <property type="entry name" value="HMA_dom"/>
</dbReference>
<feature type="transmembrane region" description="Helical" evidence="16">
    <location>
        <begin position="210"/>
        <end position="228"/>
    </location>
</feature>
<evidence type="ECO:0000256" key="3">
    <source>
        <dbReference type="ARBA" id="ARBA00022475"/>
    </source>
</evidence>
<name>A0A921MZG5_9FIRM</name>
<evidence type="ECO:0000256" key="11">
    <source>
        <dbReference type="ARBA" id="ARBA00022967"/>
    </source>
</evidence>
<evidence type="ECO:0000256" key="4">
    <source>
        <dbReference type="ARBA" id="ARBA00022539"/>
    </source>
</evidence>
<dbReference type="SUPFAM" id="SSF81653">
    <property type="entry name" value="Calcium ATPase, transduction domain A"/>
    <property type="match status" value="1"/>
</dbReference>
<dbReference type="InterPro" id="IPR023298">
    <property type="entry name" value="ATPase_P-typ_TM_dom_sf"/>
</dbReference>
<evidence type="ECO:0000256" key="10">
    <source>
        <dbReference type="ARBA" id="ARBA00022842"/>
    </source>
</evidence>
<dbReference type="EMBL" id="DYUB01000010">
    <property type="protein sequence ID" value="HJG95519.1"/>
    <property type="molecule type" value="Genomic_DNA"/>
</dbReference>
<evidence type="ECO:0000256" key="8">
    <source>
        <dbReference type="ARBA" id="ARBA00022741"/>
    </source>
</evidence>
<evidence type="ECO:0000259" key="17">
    <source>
        <dbReference type="PROSITE" id="PS50846"/>
    </source>
</evidence>
<dbReference type="InterPro" id="IPR059000">
    <property type="entry name" value="ATPase_P-type_domA"/>
</dbReference>
<dbReference type="NCBIfam" id="TIGR01512">
    <property type="entry name" value="ATPase-IB2_Cd"/>
    <property type="match status" value="1"/>
</dbReference>
<organism evidence="18 19">
    <name type="scientific">Romboutsia timonensis</name>
    <dbReference type="NCBI Taxonomy" id="1776391"/>
    <lineage>
        <taxon>Bacteria</taxon>
        <taxon>Bacillati</taxon>
        <taxon>Bacillota</taxon>
        <taxon>Clostridia</taxon>
        <taxon>Peptostreptococcales</taxon>
        <taxon>Peptostreptococcaceae</taxon>
        <taxon>Romboutsia</taxon>
    </lineage>
</organism>
<dbReference type="InterPro" id="IPR044492">
    <property type="entry name" value="P_typ_ATPase_HD_dom"/>
</dbReference>
<dbReference type="CDD" id="cd07548">
    <property type="entry name" value="P-type_ATPase-Cd_Zn_Co_like"/>
    <property type="match status" value="1"/>
</dbReference>
<dbReference type="InterPro" id="IPR036412">
    <property type="entry name" value="HAD-like_sf"/>
</dbReference>
<evidence type="ECO:0000313" key="18">
    <source>
        <dbReference type="EMBL" id="HJG95519.1"/>
    </source>
</evidence>
<evidence type="ECO:0000256" key="6">
    <source>
        <dbReference type="ARBA" id="ARBA00022692"/>
    </source>
</evidence>
<comment type="catalytic activity">
    <reaction evidence="15">
        <text>Cd(2+)(in) + ATP + H2O = Cd(2+)(out) + ADP + phosphate + H(+)</text>
        <dbReference type="Rhea" id="RHEA:12132"/>
        <dbReference type="ChEBI" id="CHEBI:15377"/>
        <dbReference type="ChEBI" id="CHEBI:15378"/>
        <dbReference type="ChEBI" id="CHEBI:30616"/>
        <dbReference type="ChEBI" id="CHEBI:43474"/>
        <dbReference type="ChEBI" id="CHEBI:48775"/>
        <dbReference type="ChEBI" id="CHEBI:456216"/>
        <dbReference type="EC" id="7.2.2.21"/>
    </reaction>
</comment>
<feature type="domain" description="HMA" evidence="17">
    <location>
        <begin position="7"/>
        <end position="76"/>
    </location>
</feature>
<dbReference type="FunFam" id="3.40.1110.10:FF:000066">
    <property type="entry name" value="Cadmium-translocating P-type ATPase"/>
    <property type="match status" value="1"/>
</dbReference>
<dbReference type="NCBIfam" id="TIGR01494">
    <property type="entry name" value="ATPase_P-type"/>
    <property type="match status" value="1"/>
</dbReference>
<keyword evidence="13 16" id="KW-0472">Membrane</keyword>
<evidence type="ECO:0000256" key="12">
    <source>
        <dbReference type="ARBA" id="ARBA00022989"/>
    </source>
</evidence>
<dbReference type="PROSITE" id="PS50846">
    <property type="entry name" value="HMA_2"/>
    <property type="match status" value="2"/>
</dbReference>
<evidence type="ECO:0000256" key="7">
    <source>
        <dbReference type="ARBA" id="ARBA00022723"/>
    </source>
</evidence>
<proteinExistence type="inferred from homology"/>
<comment type="caution">
    <text evidence="18">The sequence shown here is derived from an EMBL/GenBank/DDBJ whole genome shotgun (WGS) entry which is preliminary data.</text>
</comment>
<dbReference type="PRINTS" id="PR00941">
    <property type="entry name" value="CDATPASE"/>
</dbReference>
<keyword evidence="8 16" id="KW-0547">Nucleotide-binding</keyword>
<feature type="domain" description="HMA" evidence="17">
    <location>
        <begin position="88"/>
        <end position="157"/>
    </location>
</feature>
<dbReference type="GO" id="GO:0005886">
    <property type="term" value="C:plasma membrane"/>
    <property type="evidence" value="ECO:0007669"/>
    <property type="project" value="UniProtKB-SubCell"/>
</dbReference>
<dbReference type="PANTHER" id="PTHR48085:SF5">
    <property type="entry name" value="CADMIUM_ZINC-TRANSPORTING ATPASE HMA4-RELATED"/>
    <property type="match status" value="1"/>
</dbReference>
<gene>
    <name evidence="18" type="primary">cadA</name>
    <name evidence="18" type="ORF">K8V90_00235</name>
</gene>
<keyword evidence="10" id="KW-0460">Magnesium</keyword>
<evidence type="ECO:0000256" key="5">
    <source>
        <dbReference type="ARBA" id="ARBA00022553"/>
    </source>
</evidence>
<dbReference type="AlphaFoldDB" id="A0A921MZG5"/>
<evidence type="ECO:0000256" key="1">
    <source>
        <dbReference type="ARBA" id="ARBA00004651"/>
    </source>
</evidence>
<dbReference type="InterPro" id="IPR001757">
    <property type="entry name" value="P_typ_ATPase"/>
</dbReference>
<evidence type="ECO:0000256" key="16">
    <source>
        <dbReference type="RuleBase" id="RU362081"/>
    </source>
</evidence>
<keyword evidence="12 16" id="KW-1133">Transmembrane helix</keyword>
<dbReference type="InterPro" id="IPR051014">
    <property type="entry name" value="Cation_Transport_ATPase_IB"/>
</dbReference>
<dbReference type="SUPFAM" id="SSF81665">
    <property type="entry name" value="Calcium ATPase, transmembrane domain M"/>
    <property type="match status" value="1"/>
</dbReference>
<evidence type="ECO:0000313" key="19">
    <source>
        <dbReference type="Proteomes" id="UP000776700"/>
    </source>
</evidence>
<evidence type="ECO:0000256" key="2">
    <source>
        <dbReference type="ARBA" id="ARBA00006024"/>
    </source>
</evidence>
<dbReference type="Pfam" id="PF00403">
    <property type="entry name" value="HMA"/>
    <property type="match status" value="1"/>
</dbReference>
<dbReference type="Gene3D" id="2.70.150.10">
    <property type="entry name" value="Calcium-transporting ATPase, cytoplasmic transduction domain A"/>
    <property type="match status" value="1"/>
</dbReference>
<comment type="subcellular location">
    <subcellularLocation>
        <location evidence="1">Cell membrane</location>
        <topology evidence="1">Multi-pass membrane protein</topology>
    </subcellularLocation>
</comment>
<dbReference type="Pfam" id="PF00702">
    <property type="entry name" value="Hydrolase"/>
    <property type="match status" value="1"/>
</dbReference>
<accession>A0A921MZG5</accession>
<keyword evidence="5" id="KW-0597">Phosphoprotein</keyword>
<dbReference type="Pfam" id="PF00122">
    <property type="entry name" value="E1-E2_ATPase"/>
    <property type="match status" value="1"/>
</dbReference>
<dbReference type="GO" id="GO:0008551">
    <property type="term" value="F:P-type cadmium transporter activity"/>
    <property type="evidence" value="ECO:0007669"/>
    <property type="project" value="UniProtKB-EC"/>
</dbReference>
<dbReference type="CDD" id="cd00371">
    <property type="entry name" value="HMA"/>
    <property type="match status" value="1"/>
</dbReference>
<keyword evidence="7 16" id="KW-0479">Metal-binding</keyword>
<keyword evidence="6 16" id="KW-0812">Transmembrane</keyword>
<dbReference type="InterPro" id="IPR036163">
    <property type="entry name" value="HMA_dom_sf"/>
</dbReference>
<dbReference type="InterPro" id="IPR023299">
    <property type="entry name" value="ATPase_P-typ_cyto_dom_N"/>
</dbReference>
<dbReference type="SFLD" id="SFLDF00027">
    <property type="entry name" value="p-type_atpase"/>
    <property type="match status" value="1"/>
</dbReference>
<dbReference type="PRINTS" id="PR00119">
    <property type="entry name" value="CATATPASE"/>
</dbReference>
<dbReference type="InterPro" id="IPR018303">
    <property type="entry name" value="ATPase_P-typ_P_site"/>
</dbReference>
<feature type="transmembrane region" description="Helical" evidence="16">
    <location>
        <begin position="743"/>
        <end position="763"/>
    </location>
</feature>
<dbReference type="SFLD" id="SFLDG00002">
    <property type="entry name" value="C1.7:_P-type_atpase_like"/>
    <property type="match status" value="1"/>
</dbReference>
<dbReference type="PANTHER" id="PTHR48085">
    <property type="entry name" value="CADMIUM/ZINC-TRANSPORTING ATPASE HMA2-RELATED"/>
    <property type="match status" value="1"/>
</dbReference>
<dbReference type="Proteomes" id="UP000776700">
    <property type="component" value="Unassembled WGS sequence"/>
</dbReference>
<keyword evidence="3 16" id="KW-1003">Cell membrane</keyword>
<dbReference type="GO" id="GO:0016887">
    <property type="term" value="F:ATP hydrolysis activity"/>
    <property type="evidence" value="ECO:0007669"/>
    <property type="project" value="InterPro"/>
</dbReference>
<feature type="transmembrane region" description="Helical" evidence="16">
    <location>
        <begin position="409"/>
        <end position="428"/>
    </location>
</feature>
<dbReference type="GO" id="GO:0005524">
    <property type="term" value="F:ATP binding"/>
    <property type="evidence" value="ECO:0007669"/>
    <property type="project" value="UniProtKB-UniRule"/>
</dbReference>
<keyword evidence="4" id="KW-0104">Cadmium</keyword>
<dbReference type="GO" id="GO:0046872">
    <property type="term" value="F:metal ion binding"/>
    <property type="evidence" value="ECO:0007669"/>
    <property type="project" value="UniProtKB-KW"/>
</dbReference>
<reference evidence="18" key="1">
    <citation type="journal article" date="2021" name="PeerJ">
        <title>Extensive microbial diversity within the chicken gut microbiome revealed by metagenomics and culture.</title>
        <authorList>
            <person name="Gilroy R."/>
            <person name="Ravi A."/>
            <person name="Getino M."/>
            <person name="Pursley I."/>
            <person name="Horton D.L."/>
            <person name="Alikhan N.F."/>
            <person name="Baker D."/>
            <person name="Gharbi K."/>
            <person name="Hall N."/>
            <person name="Watson M."/>
            <person name="Adriaenssens E.M."/>
            <person name="Foster-Nyarko E."/>
            <person name="Jarju S."/>
            <person name="Secka A."/>
            <person name="Antonio M."/>
            <person name="Oren A."/>
            <person name="Chaudhuri R.R."/>
            <person name="La Ragione R."/>
            <person name="Hildebrand F."/>
            <person name="Pallen M.J."/>
        </authorList>
    </citation>
    <scope>NUCLEOTIDE SEQUENCE</scope>
    <source>
        <strain evidence="18">1277</strain>
    </source>
</reference>
<sequence>MGVCSISKKEIILGGLNCAHCAEIINDKVSKLEEIESCNLNFLNKKLTIEINKNVNENLTIEKVIQIVNDTEPGLDIKVLKNENKNNKKVEITLGGLNCAHCSEEIGNKVSKLDNVLQSNLNFISKKLTFEVAKNVDEKVVTEEIIKIINATEPGLDIKVNFSDINKENKKEAVEEVETSNKGDLIKLIIGSIMYIFGIFQTATGFESKFVNIVFLIVYLIVGSDVLLKALKNASKGRIFDENFLMSIATIGAVIIGEVPEAVGVMLFYKIGEYLQGIAVGKSRKSITSLMQIRSDSANLKVGSEIKVVSPEDVSIGDIIVIKPGEKIPLDGVVVDGFSMVDTSALTGESVLRELGVGEAALSGFINKNALLTIEVTKEFGESTVSKILDLVENASSKKSKTENFISKFAKYYTPFVLFSAMVIAFIPPLLVPNAEFLDWFYRGLVFLVVSCPCALVLSIPLSFFSGIGNSSKQGILIKGSNYLEALKNIDTVVFDKTGTLTKGVFKVTNISPVGISEKELIEYAAYAEANSNHPIAKSILSYYKEKIDLEKINDFEEIAAHGIKIKYKGLNILAGNDKLMKKENIFYLPTEDVGTIVYIAVNGIYKGYIVISDEVKEDSKEAIKNLKINGVKEVVMLTGDNEKVANKIASELGIDKVYSNLLPNEKVDRLEEIFKNKSEKEKVAFVGDGINDAPVLARADVGIAMGALGSDAAIEAADVVLMTDEPSKIAKSIEIARKTNKIVWQNIVFALSVKLVVLLLSAGGVATMWEAIFADVGVALIAVLNAMRVMK</sequence>
<dbReference type="InterPro" id="IPR008250">
    <property type="entry name" value="ATPase_P-typ_transduc_dom_A_sf"/>
</dbReference>
<protein>
    <recommendedName>
        <fullName evidence="14">Cd(2+)-exporting ATPase</fullName>
        <ecNumber evidence="14">7.2.2.21</ecNumber>
    </recommendedName>
</protein>
<keyword evidence="9 16" id="KW-0067">ATP-binding</keyword>
<evidence type="ECO:0000256" key="14">
    <source>
        <dbReference type="ARBA" id="ARBA00039103"/>
    </source>
</evidence>
<dbReference type="Gene3D" id="3.40.1110.10">
    <property type="entry name" value="Calcium-transporting ATPase, cytoplasmic domain N"/>
    <property type="match status" value="1"/>
</dbReference>
<dbReference type="PROSITE" id="PS00154">
    <property type="entry name" value="ATPASE_E1_E2"/>
    <property type="match status" value="1"/>
</dbReference>